<protein>
    <submittedName>
        <fullName evidence="1">Uncharacterized protein</fullName>
    </submittedName>
</protein>
<comment type="caution">
    <text evidence="1">The sequence shown here is derived from an EMBL/GenBank/DDBJ whole genome shotgun (WGS) entry which is preliminary data.</text>
</comment>
<dbReference type="RefSeq" id="WP_067521884.1">
    <property type="nucleotide sequence ID" value="NZ_JABELX010000011.1"/>
</dbReference>
<accession>A0A849C4Z8</accession>
<reference evidence="1 2" key="1">
    <citation type="submission" date="2020-05" db="EMBL/GenBank/DDBJ databases">
        <title>MicrobeNet Type strains.</title>
        <authorList>
            <person name="Nicholson A.C."/>
        </authorList>
    </citation>
    <scope>NUCLEOTIDE SEQUENCE [LARGE SCALE GENOMIC DNA]</scope>
    <source>
        <strain evidence="1 2">JCM 3224</strain>
    </source>
</reference>
<gene>
    <name evidence="1" type="ORF">HLB23_28730</name>
</gene>
<dbReference type="Proteomes" id="UP000586827">
    <property type="component" value="Unassembled WGS sequence"/>
</dbReference>
<proteinExistence type="predicted"/>
<dbReference type="InterPro" id="IPR055602">
    <property type="entry name" value="DUF7178"/>
</dbReference>
<evidence type="ECO:0000313" key="2">
    <source>
        <dbReference type="Proteomes" id="UP000586827"/>
    </source>
</evidence>
<dbReference type="AlphaFoldDB" id="A0A849C4Z8"/>
<sequence length="193" mass="20470">MSCDPITAAGLSPSRITRNIARVFAAATPHDLDAGRRWYPDAFAVATQLSSEGEVAVEAAAIVLAHLSPRTPWARTIGFARALLTTGEVRGAIGANVGRARTALEVADPWTTFSATAPKTRAFAAAILGDPDAVAIDVWSARAAGIPDSDRCLRRVGFYDAAAKLYRHVAHDHAIAPTVLQAVTWTVIRGKPY</sequence>
<keyword evidence="2" id="KW-1185">Reference proteome</keyword>
<name>A0A849C4Z8_9NOCA</name>
<dbReference type="EMBL" id="JABELX010000011">
    <property type="protein sequence ID" value="NNH73793.1"/>
    <property type="molecule type" value="Genomic_DNA"/>
</dbReference>
<dbReference type="Pfam" id="PF23802">
    <property type="entry name" value="DUF7178"/>
    <property type="match status" value="1"/>
</dbReference>
<evidence type="ECO:0000313" key="1">
    <source>
        <dbReference type="EMBL" id="NNH73793.1"/>
    </source>
</evidence>
<organism evidence="1 2">
    <name type="scientific">Nocardia uniformis</name>
    <dbReference type="NCBI Taxonomy" id="53432"/>
    <lineage>
        <taxon>Bacteria</taxon>
        <taxon>Bacillati</taxon>
        <taxon>Actinomycetota</taxon>
        <taxon>Actinomycetes</taxon>
        <taxon>Mycobacteriales</taxon>
        <taxon>Nocardiaceae</taxon>
        <taxon>Nocardia</taxon>
    </lineage>
</organism>